<dbReference type="RefSeq" id="WP_183911060.1">
    <property type="nucleotide sequence ID" value="NZ_JACHXZ010000004.1"/>
</dbReference>
<reference evidence="1 2" key="1">
    <citation type="submission" date="2020-08" db="EMBL/GenBank/DDBJ databases">
        <title>Genomic Encyclopedia of Type Strains, Phase III (KMG-III): the genomes of soil and plant-associated and newly described type strains.</title>
        <authorList>
            <person name="Whitman W."/>
        </authorList>
    </citation>
    <scope>NUCLEOTIDE SEQUENCE [LARGE SCALE GENOMIC DNA]</scope>
    <source>
        <strain evidence="1 2">CECT 8571</strain>
    </source>
</reference>
<proteinExistence type="predicted"/>
<evidence type="ECO:0000313" key="1">
    <source>
        <dbReference type="EMBL" id="MBB3169555.1"/>
    </source>
</evidence>
<dbReference type="AlphaFoldDB" id="A0A839UW54"/>
<evidence type="ECO:0000313" key="2">
    <source>
        <dbReference type="Proteomes" id="UP000559987"/>
    </source>
</evidence>
<dbReference type="EMBL" id="JACHXZ010000004">
    <property type="protein sequence ID" value="MBB3169555.1"/>
    <property type="molecule type" value="Genomic_DNA"/>
</dbReference>
<comment type="caution">
    <text evidence="1">The sequence shown here is derived from an EMBL/GenBank/DDBJ whole genome shotgun (WGS) entry which is preliminary data.</text>
</comment>
<accession>A0A839UW54</accession>
<gene>
    <name evidence="1" type="ORF">FHS30_002768</name>
</gene>
<name>A0A839UW54_9GAMM</name>
<keyword evidence="2" id="KW-1185">Reference proteome</keyword>
<sequence>MTEAVTPQTDAAAEKPQLTINIPEVVNLACNILHGGFLAKGDEHGKKLFKQLKDEEKLAAGSMTVGEQVTIKLTISLDRKEFRGQLGFPVFKASLQAMLQNLGQALQARQDLNFLTGDNGNILVHKPGVIEKGGDYNVLVLVLAPSQNKEMNLCLTFLDPDQYEPLRKAKEKKSTASDK</sequence>
<dbReference type="Proteomes" id="UP000559987">
    <property type="component" value="Unassembled WGS sequence"/>
</dbReference>
<protein>
    <submittedName>
        <fullName evidence="1">Uncharacterized protein</fullName>
    </submittedName>
</protein>
<organism evidence="1 2">
    <name type="scientific">Simiduia aestuariiviva</name>
    <dbReference type="NCBI Taxonomy" id="1510459"/>
    <lineage>
        <taxon>Bacteria</taxon>
        <taxon>Pseudomonadati</taxon>
        <taxon>Pseudomonadota</taxon>
        <taxon>Gammaproteobacteria</taxon>
        <taxon>Cellvibrionales</taxon>
        <taxon>Cellvibrionaceae</taxon>
        <taxon>Simiduia</taxon>
    </lineage>
</organism>